<keyword evidence="3" id="KW-1185">Reference proteome</keyword>
<dbReference type="PANTHER" id="PTHR30411">
    <property type="entry name" value="CYTOPLASMIC PROTEIN"/>
    <property type="match status" value="1"/>
</dbReference>
<dbReference type="AlphaFoldDB" id="A0A7Z0D748"/>
<feature type="domain" description="YbaK/aminoacyl-tRNA synthetase-associated" evidence="1">
    <location>
        <begin position="31"/>
        <end position="153"/>
    </location>
</feature>
<dbReference type="Pfam" id="PF04073">
    <property type="entry name" value="tRNA_edit"/>
    <property type="match status" value="1"/>
</dbReference>
<dbReference type="InterPro" id="IPR007214">
    <property type="entry name" value="YbaK/aa-tRNA-synth-assoc-dom"/>
</dbReference>
<reference evidence="2 3" key="1">
    <citation type="submission" date="2020-07" db="EMBL/GenBank/DDBJ databases">
        <title>Sequencing the genomes of 1000 actinobacteria strains.</title>
        <authorList>
            <person name="Klenk H.-P."/>
        </authorList>
    </citation>
    <scope>NUCLEOTIDE SEQUENCE [LARGE SCALE GENOMIC DNA]</scope>
    <source>
        <strain evidence="2 3">DSM 103164</strain>
    </source>
</reference>
<accession>A0A7Z0D748</accession>
<evidence type="ECO:0000313" key="3">
    <source>
        <dbReference type="Proteomes" id="UP000527616"/>
    </source>
</evidence>
<dbReference type="GO" id="GO:0002161">
    <property type="term" value="F:aminoacyl-tRNA deacylase activity"/>
    <property type="evidence" value="ECO:0007669"/>
    <property type="project" value="InterPro"/>
</dbReference>
<dbReference type="Gene3D" id="3.90.960.10">
    <property type="entry name" value="YbaK/aminoacyl-tRNA synthetase-associated domain"/>
    <property type="match status" value="1"/>
</dbReference>
<dbReference type="PANTHER" id="PTHR30411:SF1">
    <property type="entry name" value="CYTOPLASMIC PROTEIN"/>
    <property type="match status" value="1"/>
</dbReference>
<gene>
    <name evidence="2" type="ORF">GGQ54_000680</name>
</gene>
<dbReference type="InterPro" id="IPR036754">
    <property type="entry name" value="YbaK/aa-tRNA-synt-asso_dom_sf"/>
</dbReference>
<comment type="caution">
    <text evidence="2">The sequence shown here is derived from an EMBL/GenBank/DDBJ whole genome shotgun (WGS) entry which is preliminary data.</text>
</comment>
<protein>
    <submittedName>
        <fullName evidence="2">Prolyl-tRNA editing enzyme YbaK/EbsC (Cys-tRNA(Pro) deacylase)</fullName>
    </submittedName>
</protein>
<evidence type="ECO:0000313" key="2">
    <source>
        <dbReference type="EMBL" id="NYI70120.1"/>
    </source>
</evidence>
<sequence length="164" mass="16849">MSTTDLPPRSRIVAEALERAGVPGRIRAIAESARTAPEAAAAVGVPVGAIANSLIFTATLDDDSTEPVLLLVSGAHRVDVAATAERIGVRSLGRATPDQVRAATGQAIGGVAPVGHPAPVRTWVDETLAEHPEIWAAGGTPHTLFPISYDQLVGLAGGRTVRVD</sequence>
<name>A0A7Z0D748_9ACTN</name>
<dbReference type="RefSeq" id="WP_179444107.1">
    <property type="nucleotide sequence ID" value="NZ_JACBZS010000001.1"/>
</dbReference>
<dbReference type="Proteomes" id="UP000527616">
    <property type="component" value="Unassembled WGS sequence"/>
</dbReference>
<organism evidence="2 3">
    <name type="scientific">Naumannella cuiyingiana</name>
    <dbReference type="NCBI Taxonomy" id="1347891"/>
    <lineage>
        <taxon>Bacteria</taxon>
        <taxon>Bacillati</taxon>
        <taxon>Actinomycetota</taxon>
        <taxon>Actinomycetes</taxon>
        <taxon>Propionibacteriales</taxon>
        <taxon>Propionibacteriaceae</taxon>
        <taxon>Naumannella</taxon>
    </lineage>
</organism>
<dbReference type="SUPFAM" id="SSF55826">
    <property type="entry name" value="YbaK/ProRS associated domain"/>
    <property type="match status" value="1"/>
</dbReference>
<evidence type="ECO:0000259" key="1">
    <source>
        <dbReference type="Pfam" id="PF04073"/>
    </source>
</evidence>
<dbReference type="EMBL" id="JACBZS010000001">
    <property type="protein sequence ID" value="NYI70120.1"/>
    <property type="molecule type" value="Genomic_DNA"/>
</dbReference>
<proteinExistence type="predicted"/>
<dbReference type="CDD" id="cd04333">
    <property type="entry name" value="ProX_deacylase"/>
    <property type="match status" value="1"/>
</dbReference>